<feature type="domain" description="C-methyltransferase" evidence="2">
    <location>
        <begin position="217"/>
        <end position="372"/>
    </location>
</feature>
<gene>
    <name evidence="3" type="ORF">GCM10025883_27470</name>
</gene>
<organism evidence="3 4">
    <name type="scientific">Mobilicoccus caccae</name>
    <dbReference type="NCBI Taxonomy" id="1859295"/>
    <lineage>
        <taxon>Bacteria</taxon>
        <taxon>Bacillati</taxon>
        <taxon>Actinomycetota</taxon>
        <taxon>Actinomycetes</taxon>
        <taxon>Micrococcales</taxon>
        <taxon>Dermatophilaceae</taxon>
        <taxon>Mobilicoccus</taxon>
    </lineage>
</organism>
<accession>A0ABQ6IVE1</accession>
<dbReference type="InterPro" id="IPR013630">
    <property type="entry name" value="Methyltransf_Zn-bd_dom_put"/>
</dbReference>
<comment type="caution">
    <text evidence="3">The sequence shown here is derived from an EMBL/GenBank/DDBJ whole genome shotgun (WGS) entry which is preliminary data.</text>
</comment>
<dbReference type="Pfam" id="PF08484">
    <property type="entry name" value="Methyltransf_14"/>
    <property type="match status" value="1"/>
</dbReference>
<sequence>MPDTSLTPGAPILTCRGCGGDRLEQVLDLGRQSACDHFPPADDPGPDPRWPLGLTMCRGCTLVQLDHVSPPEEEALAVESATLRRHAEEVTTRILDRVELPERPRVREFSSHHGGSWIEAWRTRGAAEVDTDADLVIDNQSIIHSERMDSDLAERVTALGEHGALVIEFHHALRQVRGGQFDTVRHGHPLYFSLHAWSATCERHGLVIVDAWAEEVFGGCLLVVARRAGNGCEPSETVAEILTAEKDAGITDPAGYALLRDLARTVRTDVVGHLQAAKDTGRTIAAYGAGSKACTFLGAADIGPDLLPYTADLSPEKQGRRMPGVGVPIVSPDELVRRAPEEVLILTWDIADEVVMQLRRAGSNARYVVPLPRLREA</sequence>
<dbReference type="EMBL" id="BSUO01000001">
    <property type="protein sequence ID" value="GMA40702.1"/>
    <property type="molecule type" value="Genomic_DNA"/>
</dbReference>
<dbReference type="RefSeq" id="WP_284304357.1">
    <property type="nucleotide sequence ID" value="NZ_BSUO01000001.1"/>
</dbReference>
<dbReference type="Proteomes" id="UP001157126">
    <property type="component" value="Unassembled WGS sequence"/>
</dbReference>
<protein>
    <submittedName>
        <fullName evidence="3">Transferase</fullName>
    </submittedName>
</protein>
<name>A0ABQ6IVE1_9MICO</name>
<dbReference type="SUPFAM" id="SSF53335">
    <property type="entry name" value="S-adenosyl-L-methionine-dependent methyltransferases"/>
    <property type="match status" value="1"/>
</dbReference>
<dbReference type="GO" id="GO:0016740">
    <property type="term" value="F:transferase activity"/>
    <property type="evidence" value="ECO:0007669"/>
    <property type="project" value="UniProtKB-KW"/>
</dbReference>
<evidence type="ECO:0000313" key="3">
    <source>
        <dbReference type="EMBL" id="GMA40702.1"/>
    </source>
</evidence>
<evidence type="ECO:0000259" key="1">
    <source>
        <dbReference type="Pfam" id="PF08421"/>
    </source>
</evidence>
<dbReference type="Gene3D" id="3.40.50.720">
    <property type="entry name" value="NAD(P)-binding Rossmann-like Domain"/>
    <property type="match status" value="1"/>
</dbReference>
<feature type="domain" description="Methyltransferase putative zinc binding" evidence="1">
    <location>
        <begin position="15"/>
        <end position="73"/>
    </location>
</feature>
<dbReference type="InterPro" id="IPR038576">
    <property type="entry name" value="Methyltransf_Zn-bd_dom_put_sf"/>
</dbReference>
<reference evidence="4" key="1">
    <citation type="journal article" date="2019" name="Int. J. Syst. Evol. Microbiol.">
        <title>The Global Catalogue of Microorganisms (GCM) 10K type strain sequencing project: providing services to taxonomists for standard genome sequencing and annotation.</title>
        <authorList>
            <consortium name="The Broad Institute Genomics Platform"/>
            <consortium name="The Broad Institute Genome Sequencing Center for Infectious Disease"/>
            <person name="Wu L."/>
            <person name="Ma J."/>
        </authorList>
    </citation>
    <scope>NUCLEOTIDE SEQUENCE [LARGE SCALE GENOMIC DNA]</scope>
    <source>
        <strain evidence="4">NBRC 113072</strain>
    </source>
</reference>
<evidence type="ECO:0000259" key="2">
    <source>
        <dbReference type="Pfam" id="PF08484"/>
    </source>
</evidence>
<dbReference type="InterPro" id="IPR029063">
    <property type="entry name" value="SAM-dependent_MTases_sf"/>
</dbReference>
<proteinExistence type="predicted"/>
<keyword evidence="4" id="KW-1185">Reference proteome</keyword>
<keyword evidence="3" id="KW-0808">Transferase</keyword>
<dbReference type="InterPro" id="IPR013691">
    <property type="entry name" value="MeTrfase_14"/>
</dbReference>
<evidence type="ECO:0000313" key="4">
    <source>
        <dbReference type="Proteomes" id="UP001157126"/>
    </source>
</evidence>
<dbReference type="Gene3D" id="3.40.50.150">
    <property type="entry name" value="Vaccinia Virus protein VP39"/>
    <property type="match status" value="1"/>
</dbReference>
<dbReference type="Pfam" id="PF08421">
    <property type="entry name" value="Methyltransf_13"/>
    <property type="match status" value="1"/>
</dbReference>
<dbReference type="Gene3D" id="6.20.50.110">
    <property type="entry name" value="Methyltransferase, zinc-binding domain"/>
    <property type="match status" value="1"/>
</dbReference>